<organism evidence="1 2">
    <name type="scientific">Pocillopora meandrina</name>
    <dbReference type="NCBI Taxonomy" id="46732"/>
    <lineage>
        <taxon>Eukaryota</taxon>
        <taxon>Metazoa</taxon>
        <taxon>Cnidaria</taxon>
        <taxon>Anthozoa</taxon>
        <taxon>Hexacorallia</taxon>
        <taxon>Scleractinia</taxon>
        <taxon>Astrocoeniina</taxon>
        <taxon>Pocilloporidae</taxon>
        <taxon>Pocillopora</taxon>
    </lineage>
</organism>
<comment type="caution">
    <text evidence="1">The sequence shown here is derived from an EMBL/GenBank/DDBJ whole genome shotgun (WGS) entry which is preliminary data.</text>
</comment>
<dbReference type="Proteomes" id="UP001159428">
    <property type="component" value="Unassembled WGS sequence"/>
</dbReference>
<accession>A0AAU9W791</accession>
<reference evidence="1 2" key="1">
    <citation type="submission" date="2022-05" db="EMBL/GenBank/DDBJ databases">
        <authorList>
            <consortium name="Genoscope - CEA"/>
            <person name="William W."/>
        </authorList>
    </citation>
    <scope>NUCLEOTIDE SEQUENCE [LARGE SCALE GENOMIC DNA]</scope>
</reference>
<proteinExistence type="predicted"/>
<evidence type="ECO:0000313" key="2">
    <source>
        <dbReference type="Proteomes" id="UP001159428"/>
    </source>
</evidence>
<evidence type="ECO:0000313" key="1">
    <source>
        <dbReference type="EMBL" id="CAH3104279.1"/>
    </source>
</evidence>
<name>A0AAU9W791_9CNID</name>
<protein>
    <recommendedName>
        <fullName evidence="3">LAGLIDADG endonuclease</fullName>
    </recommendedName>
</protein>
<dbReference type="AlphaFoldDB" id="A0AAU9W791"/>
<gene>
    <name evidence="1" type="ORF">PMEA_00034625</name>
</gene>
<dbReference type="EMBL" id="CALNXJ010000009">
    <property type="protein sequence ID" value="CAH3104279.1"/>
    <property type="molecule type" value="Genomic_DNA"/>
</dbReference>
<evidence type="ECO:0008006" key="3">
    <source>
        <dbReference type="Google" id="ProtNLM"/>
    </source>
</evidence>
<keyword evidence="2" id="KW-1185">Reference proteome</keyword>
<sequence>MGFYCMGEIRALSVKDVSLCSEYMSVFIPKHKNDRCRERHTSLLARYHKATCLVYITERLLKLLPSSTQSSFPLVRRLVKSKSKKYFHASKGVSYTTLREEFEKYFLAICRRHR</sequence>